<evidence type="ECO:0000313" key="2">
    <source>
        <dbReference type="Proteomes" id="UP000265719"/>
    </source>
</evidence>
<organism evidence="1 2">
    <name type="scientific">Thermobifida halotolerans</name>
    <dbReference type="NCBI Taxonomy" id="483545"/>
    <lineage>
        <taxon>Bacteria</taxon>
        <taxon>Bacillati</taxon>
        <taxon>Actinomycetota</taxon>
        <taxon>Actinomycetes</taxon>
        <taxon>Streptosporangiales</taxon>
        <taxon>Nocardiopsidaceae</taxon>
        <taxon>Thermobifida</taxon>
    </lineage>
</organism>
<evidence type="ECO:0000313" key="1">
    <source>
        <dbReference type="EMBL" id="UOE22266.1"/>
    </source>
</evidence>
<keyword evidence="2" id="KW-1185">Reference proteome</keyword>
<protein>
    <submittedName>
        <fullName evidence="1">Uncharacterized protein</fullName>
    </submittedName>
</protein>
<name>A0AA97M261_9ACTN</name>
<gene>
    <name evidence="1" type="ORF">NI17_024185</name>
</gene>
<dbReference type="EMBL" id="CP063197">
    <property type="protein sequence ID" value="UOE22266.1"/>
    <property type="molecule type" value="Genomic_DNA"/>
</dbReference>
<reference evidence="1" key="1">
    <citation type="submission" date="2020-10" db="EMBL/GenBank/DDBJ databases">
        <title>De novo genome project of the cellulose decomposer Thermobifida halotolerans type strain.</title>
        <authorList>
            <person name="Nagy I."/>
            <person name="Horvath B."/>
            <person name="Kukolya J."/>
            <person name="Nagy I."/>
            <person name="Orsini M."/>
        </authorList>
    </citation>
    <scope>NUCLEOTIDE SEQUENCE</scope>
    <source>
        <strain evidence="1">DSM 44931</strain>
        <plasmid evidence="1">pTH1</plasmid>
    </source>
</reference>
<geneLocation type="plasmid" evidence="1 2">
    <name>pTH1</name>
</geneLocation>
<dbReference type="AlphaFoldDB" id="A0AA97M261"/>
<proteinExistence type="predicted"/>
<dbReference type="KEGG" id="thao:NI17_024185"/>
<keyword evidence="1" id="KW-0614">Plasmid</keyword>
<sequence>MTENSSSSLWDVGRSQDSFRSQRRASHDALLIPAAPEHLGHALLVRDLLQAVGEDIPLTLYVAQARRLDDDPHVQQVVVAPSTVRGLVDASAVISRWPHTLARPVLLVVRDAPLPPPPTVVRHTHALAERVEWTLEIPYLPGLRMVYEPAEALRGRGRNVARARRTLTRIRQILCTATYLAAHSPRPESVPSLVLDTPSSPLTSA</sequence>
<dbReference type="Proteomes" id="UP000265719">
    <property type="component" value="Plasmid pTH1"/>
</dbReference>
<accession>A0AA97M261</accession>
<dbReference type="RefSeq" id="WP_147417029.1">
    <property type="nucleotide sequence ID" value="NZ_CP063197.1"/>
</dbReference>